<dbReference type="PANTHER" id="PTHR45947">
    <property type="entry name" value="SULFOQUINOVOSYL TRANSFERASE SQD2"/>
    <property type="match status" value="1"/>
</dbReference>
<dbReference type="Pfam" id="PF00534">
    <property type="entry name" value="Glycos_transf_1"/>
    <property type="match status" value="1"/>
</dbReference>
<gene>
    <name evidence="2" type="ORF">DI556_06565</name>
</gene>
<accession>A0A2W5NBA4</accession>
<name>A0A2W5NBA4_RHOSU</name>
<sequence length="380" mass="42498">MKLAIVHDTMNVYGGAEKVLEELHLLYPDAPIFTAIHDPRVFPAERNWKVKTSFLQRVPGISRVHRAAFFAYPFAMSALNLDAFDVVLSSSFNFAHHVSLGPNTRHICYCHSPARFLWDPHGYARREEFGFLPRQIHRLAVPPLRALDRSAAQGVDTWISTSRLVRDRISKYYRRESVIIPPPIDTRAFPLSPPPRDGYLLMIMRLVRWKRPDIVIEACNRLGLRLVVAGDGREARRLTRMAGSSIEFVGRVDGAEKARLYAGASALILPSIEDFGITPIEAMAVGRPVIAVRAGGALDTVVPGVTGEFFERQTPESLMEVLRRFDPGAYDATRIRAHAEGFDREVFRARIADEVRDFARVPAATKPVPSGARPQIALAT</sequence>
<dbReference type="InterPro" id="IPR050194">
    <property type="entry name" value="Glycosyltransferase_grp1"/>
</dbReference>
<dbReference type="InterPro" id="IPR001296">
    <property type="entry name" value="Glyco_trans_1"/>
</dbReference>
<dbReference type="Proteomes" id="UP000249185">
    <property type="component" value="Unassembled WGS sequence"/>
</dbReference>
<protein>
    <submittedName>
        <fullName evidence="2">Glycosyl transferase</fullName>
    </submittedName>
</protein>
<feature type="domain" description="Glycosyl transferase family 1" evidence="1">
    <location>
        <begin position="193"/>
        <end position="324"/>
    </location>
</feature>
<organism evidence="2 3">
    <name type="scientific">Rhodovulum sulfidophilum</name>
    <name type="common">Rhodobacter sulfidophilus</name>
    <dbReference type="NCBI Taxonomy" id="35806"/>
    <lineage>
        <taxon>Bacteria</taxon>
        <taxon>Pseudomonadati</taxon>
        <taxon>Pseudomonadota</taxon>
        <taxon>Alphaproteobacteria</taxon>
        <taxon>Rhodobacterales</taxon>
        <taxon>Paracoccaceae</taxon>
        <taxon>Rhodovulum</taxon>
    </lineage>
</organism>
<evidence type="ECO:0000313" key="2">
    <source>
        <dbReference type="EMBL" id="PZQ50776.1"/>
    </source>
</evidence>
<dbReference type="SUPFAM" id="SSF53756">
    <property type="entry name" value="UDP-Glycosyltransferase/glycogen phosphorylase"/>
    <property type="match status" value="1"/>
</dbReference>
<keyword evidence="2" id="KW-0808">Transferase</keyword>
<evidence type="ECO:0000259" key="1">
    <source>
        <dbReference type="Pfam" id="PF00534"/>
    </source>
</evidence>
<proteinExistence type="predicted"/>
<reference evidence="2 3" key="1">
    <citation type="submission" date="2017-08" db="EMBL/GenBank/DDBJ databases">
        <title>Infants hospitalized years apart are colonized by the same room-sourced microbial strains.</title>
        <authorList>
            <person name="Brooks B."/>
            <person name="Olm M.R."/>
            <person name="Firek B.A."/>
            <person name="Baker R."/>
            <person name="Thomas B.C."/>
            <person name="Morowitz M.J."/>
            <person name="Banfield J.F."/>
        </authorList>
    </citation>
    <scope>NUCLEOTIDE SEQUENCE [LARGE SCALE GENOMIC DNA]</scope>
    <source>
        <strain evidence="2">S2_005_002_R2_34</strain>
    </source>
</reference>
<dbReference type="EMBL" id="QFPW01000003">
    <property type="protein sequence ID" value="PZQ50776.1"/>
    <property type="molecule type" value="Genomic_DNA"/>
</dbReference>
<dbReference type="AlphaFoldDB" id="A0A2W5NBA4"/>
<dbReference type="PANTHER" id="PTHR45947:SF3">
    <property type="entry name" value="SULFOQUINOVOSYL TRANSFERASE SQD2"/>
    <property type="match status" value="1"/>
</dbReference>
<evidence type="ECO:0000313" key="3">
    <source>
        <dbReference type="Proteomes" id="UP000249185"/>
    </source>
</evidence>
<comment type="caution">
    <text evidence="2">The sequence shown here is derived from an EMBL/GenBank/DDBJ whole genome shotgun (WGS) entry which is preliminary data.</text>
</comment>
<dbReference type="GO" id="GO:0016757">
    <property type="term" value="F:glycosyltransferase activity"/>
    <property type="evidence" value="ECO:0007669"/>
    <property type="project" value="InterPro"/>
</dbReference>
<dbReference type="Gene3D" id="3.40.50.2000">
    <property type="entry name" value="Glycogen Phosphorylase B"/>
    <property type="match status" value="2"/>
</dbReference>